<name>A0AAW0IFT3_QUESU</name>
<dbReference type="AlphaFoldDB" id="A0AAW0IFT3"/>
<sequence length="124" mass="14413">METGRHGKANAATRMAVPDESKLKFLELKEKKLFCSSAEQKSWQILLPQFNTERCSSLLACEYIEGQNNKQFSMQWCLRRFTSLVFQVTWYIKGEKYNGLCLASRIDARGRWMAFKSSCKQQTP</sequence>
<organism evidence="1 2">
    <name type="scientific">Quercus suber</name>
    <name type="common">Cork oak</name>
    <dbReference type="NCBI Taxonomy" id="58331"/>
    <lineage>
        <taxon>Eukaryota</taxon>
        <taxon>Viridiplantae</taxon>
        <taxon>Streptophyta</taxon>
        <taxon>Embryophyta</taxon>
        <taxon>Tracheophyta</taxon>
        <taxon>Spermatophyta</taxon>
        <taxon>Magnoliopsida</taxon>
        <taxon>eudicotyledons</taxon>
        <taxon>Gunneridae</taxon>
        <taxon>Pentapetalae</taxon>
        <taxon>rosids</taxon>
        <taxon>fabids</taxon>
        <taxon>Fagales</taxon>
        <taxon>Fagaceae</taxon>
        <taxon>Quercus</taxon>
    </lineage>
</organism>
<proteinExistence type="predicted"/>
<dbReference type="Proteomes" id="UP000237347">
    <property type="component" value="Unassembled WGS sequence"/>
</dbReference>
<reference evidence="1 2" key="1">
    <citation type="journal article" date="2018" name="Sci. Data">
        <title>The draft genome sequence of cork oak.</title>
        <authorList>
            <person name="Ramos A.M."/>
            <person name="Usie A."/>
            <person name="Barbosa P."/>
            <person name="Barros P.M."/>
            <person name="Capote T."/>
            <person name="Chaves I."/>
            <person name="Simoes F."/>
            <person name="Abreu I."/>
            <person name="Carrasquinho I."/>
            <person name="Faro C."/>
            <person name="Guimaraes J.B."/>
            <person name="Mendonca D."/>
            <person name="Nobrega F."/>
            <person name="Rodrigues L."/>
            <person name="Saibo N.J.M."/>
            <person name="Varela M.C."/>
            <person name="Egas C."/>
            <person name="Matos J."/>
            <person name="Miguel C.M."/>
            <person name="Oliveira M.M."/>
            <person name="Ricardo C.P."/>
            <person name="Goncalves S."/>
        </authorList>
    </citation>
    <scope>NUCLEOTIDE SEQUENCE [LARGE SCALE GENOMIC DNA]</scope>
    <source>
        <strain evidence="2">cv. HL8</strain>
    </source>
</reference>
<protein>
    <submittedName>
        <fullName evidence="1">Uncharacterized protein</fullName>
    </submittedName>
</protein>
<keyword evidence="2" id="KW-1185">Reference proteome</keyword>
<evidence type="ECO:0000313" key="1">
    <source>
        <dbReference type="EMBL" id="KAK7813440.1"/>
    </source>
</evidence>
<comment type="caution">
    <text evidence="1">The sequence shown here is derived from an EMBL/GenBank/DDBJ whole genome shotgun (WGS) entry which is preliminary data.</text>
</comment>
<dbReference type="EMBL" id="PKMF04001252">
    <property type="protein sequence ID" value="KAK7813440.1"/>
    <property type="molecule type" value="Genomic_DNA"/>
</dbReference>
<evidence type="ECO:0000313" key="2">
    <source>
        <dbReference type="Proteomes" id="UP000237347"/>
    </source>
</evidence>
<gene>
    <name evidence="1" type="ORF">CFP56_005249</name>
</gene>
<accession>A0AAW0IFT3</accession>